<accession>A0A9P8LEC1</accession>
<reference evidence="1" key="1">
    <citation type="submission" date="2021-03" db="EMBL/GenBank/DDBJ databases">
        <title>Comparative genomics and phylogenomic investigation of the class Geoglossomycetes provide insights into ecological specialization and systematics.</title>
        <authorList>
            <person name="Melie T."/>
            <person name="Pirro S."/>
            <person name="Miller A.N."/>
            <person name="Quandt A."/>
        </authorList>
    </citation>
    <scope>NUCLEOTIDE SEQUENCE</scope>
    <source>
        <strain evidence="1">CAQ_001_2017</strain>
    </source>
</reference>
<proteinExistence type="predicted"/>
<sequence>MASGYLDVNNPNQVGSVQKLSVLTGQPDTWLFMYSGLAKIEQVNQDGDPFSGGQSFSPTVYIILDNISGVLLGSAATSSLAGISGSDLGQMAVESVSLGLRENGDLVLTTKLYSFTSGLNWNDLDTYSYYVSAKILLDEASISGTIRWKKTLATALTPPNFVITANSQIPGSGSQSLGSDEVEATGLEDALDSSDDTYYYVPYAITGSLFGKSVFVVIKPIPDAFSGAPTFGQLITTQISGPNMINLTNTNRHATDVNFEMIFQQAPR</sequence>
<name>A0A9P8LEC1_9PEZI</name>
<evidence type="ECO:0000313" key="1">
    <source>
        <dbReference type="EMBL" id="KAH0562636.1"/>
    </source>
</evidence>
<evidence type="ECO:0000313" key="2">
    <source>
        <dbReference type="Proteomes" id="UP000750711"/>
    </source>
</evidence>
<comment type="caution">
    <text evidence="1">The sequence shown here is derived from an EMBL/GenBank/DDBJ whole genome shotgun (WGS) entry which is preliminary data.</text>
</comment>
<organism evidence="1 2">
    <name type="scientific">Trichoglossum hirsutum</name>
    <dbReference type="NCBI Taxonomy" id="265104"/>
    <lineage>
        <taxon>Eukaryota</taxon>
        <taxon>Fungi</taxon>
        <taxon>Dikarya</taxon>
        <taxon>Ascomycota</taxon>
        <taxon>Pezizomycotina</taxon>
        <taxon>Geoglossomycetes</taxon>
        <taxon>Geoglossales</taxon>
        <taxon>Geoglossaceae</taxon>
        <taxon>Trichoglossum</taxon>
    </lineage>
</organism>
<keyword evidence="2" id="KW-1185">Reference proteome</keyword>
<dbReference type="AlphaFoldDB" id="A0A9P8LEC1"/>
<dbReference type="Proteomes" id="UP000750711">
    <property type="component" value="Unassembled WGS sequence"/>
</dbReference>
<dbReference type="EMBL" id="JAGHQM010000315">
    <property type="protein sequence ID" value="KAH0562636.1"/>
    <property type="molecule type" value="Genomic_DNA"/>
</dbReference>
<protein>
    <submittedName>
        <fullName evidence="1">Uncharacterized protein</fullName>
    </submittedName>
</protein>
<gene>
    <name evidence="1" type="ORF">GP486_002687</name>
</gene>